<keyword evidence="2" id="KW-1185">Reference proteome</keyword>
<gene>
    <name evidence="1" type="ORF">GO986_21500</name>
</gene>
<dbReference type="AlphaFoldDB" id="A0A7C9I2A3"/>
<protein>
    <recommendedName>
        <fullName evidence="3">Peptidase C39-like domain-containing protein</fullName>
    </recommendedName>
</protein>
<dbReference type="RefSeq" id="WP_157461573.1">
    <property type="nucleotide sequence ID" value="NZ_WQLB01000053.1"/>
</dbReference>
<sequence length="184" mass="19391">MTAAPVLTPAPVRVAFPAALPEKDGGQAQVRGAAVGCGPLSAACLVRAHAARLGVALPERDDLAAELLRAQGAFRVPGSGGQRATWPWRWVGGLNAYLRAHDLPLRARGQWGPGQALEGRLEALFAQGTPVVGLEFSPGQQHYGLVRAYTPGGELQAELHANGRLLRLRPSLGLGGLFWLEEEG</sequence>
<accession>A0A7C9I2A3</accession>
<reference evidence="1 2" key="1">
    <citation type="submission" date="2019-12" db="EMBL/GenBank/DDBJ databases">
        <title>Deinococcus sp. HMF7620 Genome sequencing and assembly.</title>
        <authorList>
            <person name="Kang H."/>
            <person name="Kim H."/>
            <person name="Joh K."/>
        </authorList>
    </citation>
    <scope>NUCLEOTIDE SEQUENCE [LARGE SCALE GENOMIC DNA]</scope>
    <source>
        <strain evidence="1 2">HMF7620</strain>
    </source>
</reference>
<dbReference type="EMBL" id="WQLB01000053">
    <property type="protein sequence ID" value="MVN89315.1"/>
    <property type="molecule type" value="Genomic_DNA"/>
</dbReference>
<organism evidence="1 2">
    <name type="scientific">Deinococcus arboris</name>
    <dbReference type="NCBI Taxonomy" id="2682977"/>
    <lineage>
        <taxon>Bacteria</taxon>
        <taxon>Thermotogati</taxon>
        <taxon>Deinococcota</taxon>
        <taxon>Deinococci</taxon>
        <taxon>Deinococcales</taxon>
        <taxon>Deinococcaceae</taxon>
        <taxon>Deinococcus</taxon>
    </lineage>
</organism>
<name>A0A7C9I2A3_9DEIO</name>
<evidence type="ECO:0000313" key="1">
    <source>
        <dbReference type="EMBL" id="MVN89315.1"/>
    </source>
</evidence>
<proteinExistence type="predicted"/>
<evidence type="ECO:0000313" key="2">
    <source>
        <dbReference type="Proteomes" id="UP000483286"/>
    </source>
</evidence>
<evidence type="ECO:0008006" key="3">
    <source>
        <dbReference type="Google" id="ProtNLM"/>
    </source>
</evidence>
<comment type="caution">
    <text evidence="1">The sequence shown here is derived from an EMBL/GenBank/DDBJ whole genome shotgun (WGS) entry which is preliminary data.</text>
</comment>
<dbReference type="Proteomes" id="UP000483286">
    <property type="component" value="Unassembled WGS sequence"/>
</dbReference>